<dbReference type="Pfam" id="PF05015">
    <property type="entry name" value="HigB-like_toxin"/>
    <property type="match status" value="1"/>
</dbReference>
<dbReference type="SUPFAM" id="SSF143011">
    <property type="entry name" value="RelE-like"/>
    <property type="match status" value="1"/>
</dbReference>
<dbReference type="InterPro" id="IPR007711">
    <property type="entry name" value="HigB-1"/>
</dbReference>
<comment type="caution">
    <text evidence="1">The sequence shown here is derived from an EMBL/GenBank/DDBJ whole genome shotgun (WGS) entry which is preliminary data.</text>
</comment>
<name>A0ABV9QX03_9GAMM</name>
<protein>
    <submittedName>
        <fullName evidence="1">Type II toxin-antitoxin system RelE/ParE family toxin</fullName>
    </submittedName>
</protein>
<dbReference type="EMBL" id="JBHSHD010000010">
    <property type="protein sequence ID" value="MFC4821576.1"/>
    <property type="molecule type" value="Genomic_DNA"/>
</dbReference>
<sequence>MIRNFADKEAEKIWAGTPSRRLPADIQAVARRKLRMLNNAATLDDLRIPPANRLEALKGDRKGQRSIRINDQWRICFRWNDGDAQDVEIVDYH</sequence>
<dbReference type="Proteomes" id="UP001595886">
    <property type="component" value="Unassembled WGS sequence"/>
</dbReference>
<dbReference type="InterPro" id="IPR035093">
    <property type="entry name" value="RelE/ParE_toxin_dom_sf"/>
</dbReference>
<dbReference type="PANTHER" id="PTHR40266">
    <property type="entry name" value="TOXIN HIGB-1"/>
    <property type="match status" value="1"/>
</dbReference>
<keyword evidence="2" id="KW-1185">Reference proteome</keyword>
<dbReference type="PANTHER" id="PTHR40266:SF2">
    <property type="entry name" value="TOXIN HIGB-1"/>
    <property type="match status" value="1"/>
</dbReference>
<organism evidence="1 2">
    <name type="scientific">Dokdonella ginsengisoli</name>
    <dbReference type="NCBI Taxonomy" id="363846"/>
    <lineage>
        <taxon>Bacteria</taxon>
        <taxon>Pseudomonadati</taxon>
        <taxon>Pseudomonadota</taxon>
        <taxon>Gammaproteobacteria</taxon>
        <taxon>Lysobacterales</taxon>
        <taxon>Rhodanobacteraceae</taxon>
        <taxon>Dokdonella</taxon>
    </lineage>
</organism>
<dbReference type="RefSeq" id="WP_380021853.1">
    <property type="nucleotide sequence ID" value="NZ_JBHSHD010000010.1"/>
</dbReference>
<reference evidence="2" key="1">
    <citation type="journal article" date="2019" name="Int. J. Syst. Evol. Microbiol.">
        <title>The Global Catalogue of Microorganisms (GCM) 10K type strain sequencing project: providing services to taxonomists for standard genome sequencing and annotation.</title>
        <authorList>
            <consortium name="The Broad Institute Genomics Platform"/>
            <consortium name="The Broad Institute Genome Sequencing Center for Infectious Disease"/>
            <person name="Wu L."/>
            <person name="Ma J."/>
        </authorList>
    </citation>
    <scope>NUCLEOTIDE SEQUENCE [LARGE SCALE GENOMIC DNA]</scope>
    <source>
        <strain evidence="2">CCUG 30340</strain>
    </source>
</reference>
<dbReference type="Gene3D" id="3.30.2310.20">
    <property type="entry name" value="RelE-like"/>
    <property type="match status" value="1"/>
</dbReference>
<evidence type="ECO:0000313" key="1">
    <source>
        <dbReference type="EMBL" id="MFC4821576.1"/>
    </source>
</evidence>
<proteinExistence type="predicted"/>
<gene>
    <name evidence="1" type="ORF">ACFO6Q_14675</name>
</gene>
<accession>A0ABV9QX03</accession>
<evidence type="ECO:0000313" key="2">
    <source>
        <dbReference type="Proteomes" id="UP001595886"/>
    </source>
</evidence>